<accession>A0A1Z4C2E1</accession>
<dbReference type="RefSeq" id="WP_088620545.1">
    <property type="nucleotide sequence ID" value="NZ_CP022129.1"/>
</dbReference>
<evidence type="ECO:0000313" key="2">
    <source>
        <dbReference type="Proteomes" id="UP000197019"/>
    </source>
</evidence>
<dbReference type="OrthoDB" id="7374961at2"/>
<dbReference type="EMBL" id="CP022129">
    <property type="protein sequence ID" value="ASF47675.1"/>
    <property type="molecule type" value="Genomic_DNA"/>
</dbReference>
<protein>
    <submittedName>
        <fullName evidence="1">Uncharacterized protein</fullName>
    </submittedName>
</protein>
<gene>
    <name evidence="1" type="ORF">CEK71_17265</name>
</gene>
<dbReference type="KEGG" id="mpsy:CEK71_17265"/>
<proteinExistence type="predicted"/>
<dbReference type="AlphaFoldDB" id="A0A1Z4C2E1"/>
<dbReference type="Proteomes" id="UP000197019">
    <property type="component" value="Chromosome"/>
</dbReference>
<reference evidence="1 2" key="1">
    <citation type="submission" date="2017-06" db="EMBL/GenBank/DDBJ databases">
        <title>Genome Sequencing of the methanotroph Methylovulum psychrotolerants str. HV10-M2 isolated from a high-altitude environment.</title>
        <authorList>
            <person name="Mateos-Rivera A."/>
        </authorList>
    </citation>
    <scope>NUCLEOTIDE SEQUENCE [LARGE SCALE GENOMIC DNA]</scope>
    <source>
        <strain evidence="1 2">HV10_M2</strain>
    </source>
</reference>
<sequence>MSILNAQSAASAMFGGNYLEAADALKKALEANAGGTDFSQFSGGAALGMESLDGIMKATLQDNQHFVAFNKLRSSNATNIIDQYVTQTAVGGFPGGSSISQLATVRNAMGEYKREVGQVKLMAQLRQVGHVLEAVGNIVDPIAAEERNGALGILTDTEYQILHGNADACPVHFDGIMALIDKQIAAGKMSEEHVIDLQGKALDSVDSFAKLQATIKRYGSWGSLTDALVSVGVQADLNMGLDPAFRWLPDGNNMPMLGGHVDAIRLSGGKLAVTEDTFLIDNEFPMGIPFEVNYPTIAAANAGINPASLSVSASASSADSQFDAARAGNYYYAVAAIDGEGKGYSQVVKSAQVAVAAGKKVVLTISESAVAGAETGYALYRSRLGGTNNTDDLRLMAVIAKTGATTVYTDLNRDIPGTVTVPCLNMNPGADAIGWRQFYPMSKIPLPFGMGGAMVHSWFQFMYGYLRMTKPKHHGYIKNIVPSNAKWKPFG</sequence>
<name>A0A1Z4C2E1_9GAMM</name>
<organism evidence="1 2">
    <name type="scientific">Methylovulum psychrotolerans</name>
    <dbReference type="NCBI Taxonomy" id="1704499"/>
    <lineage>
        <taxon>Bacteria</taxon>
        <taxon>Pseudomonadati</taxon>
        <taxon>Pseudomonadota</taxon>
        <taxon>Gammaproteobacteria</taxon>
        <taxon>Methylococcales</taxon>
        <taxon>Methylococcaceae</taxon>
        <taxon>Methylovulum</taxon>
    </lineage>
</organism>
<evidence type="ECO:0000313" key="1">
    <source>
        <dbReference type="EMBL" id="ASF47675.1"/>
    </source>
</evidence>
<keyword evidence="2" id="KW-1185">Reference proteome</keyword>